<dbReference type="GO" id="GO:0005789">
    <property type="term" value="C:endoplasmic reticulum membrane"/>
    <property type="evidence" value="ECO:0007669"/>
    <property type="project" value="UniProtKB-SubCell"/>
</dbReference>
<evidence type="ECO:0000256" key="9">
    <source>
        <dbReference type="SAM" id="MobiDB-lite"/>
    </source>
</evidence>
<feature type="transmembrane region" description="Helical" evidence="8">
    <location>
        <begin position="205"/>
        <end position="227"/>
    </location>
</feature>
<dbReference type="PANTHER" id="PTHR10202:SF13">
    <property type="entry name" value="PRESENILIN HOMOLOG"/>
    <property type="match status" value="1"/>
</dbReference>
<protein>
    <recommendedName>
        <fullName evidence="8">Presenilin</fullName>
        <ecNumber evidence="8">3.4.23.-</ecNumber>
    </recommendedName>
</protein>
<feature type="transmembrane region" description="Helical" evidence="8">
    <location>
        <begin position="477"/>
        <end position="499"/>
    </location>
</feature>
<dbReference type="STRING" id="112090.W4GSN7"/>
<organism evidence="10">
    <name type="scientific">Aphanomyces astaci</name>
    <name type="common">Crayfish plague agent</name>
    <dbReference type="NCBI Taxonomy" id="112090"/>
    <lineage>
        <taxon>Eukaryota</taxon>
        <taxon>Sar</taxon>
        <taxon>Stramenopiles</taxon>
        <taxon>Oomycota</taxon>
        <taxon>Saprolegniomycetes</taxon>
        <taxon>Saprolegniales</taxon>
        <taxon>Verrucalvaceae</taxon>
        <taxon>Aphanomyces</taxon>
    </lineage>
</organism>
<dbReference type="GO" id="GO:0000139">
    <property type="term" value="C:Golgi membrane"/>
    <property type="evidence" value="ECO:0007669"/>
    <property type="project" value="UniProtKB-SubCell"/>
</dbReference>
<keyword evidence="7 8" id="KW-0472">Membrane</keyword>
<reference evidence="10" key="1">
    <citation type="submission" date="2013-12" db="EMBL/GenBank/DDBJ databases">
        <title>The Genome Sequence of Aphanomyces astaci APO3.</title>
        <authorList>
            <consortium name="The Broad Institute Genomics Platform"/>
            <person name="Russ C."/>
            <person name="Tyler B."/>
            <person name="van West P."/>
            <person name="Dieguez-Uribeondo J."/>
            <person name="Young S.K."/>
            <person name="Zeng Q."/>
            <person name="Gargeya S."/>
            <person name="Fitzgerald M."/>
            <person name="Abouelleil A."/>
            <person name="Alvarado L."/>
            <person name="Chapman S.B."/>
            <person name="Gainer-Dewar J."/>
            <person name="Goldberg J."/>
            <person name="Griggs A."/>
            <person name="Gujja S."/>
            <person name="Hansen M."/>
            <person name="Howarth C."/>
            <person name="Imamovic A."/>
            <person name="Ireland A."/>
            <person name="Larimer J."/>
            <person name="McCowan C."/>
            <person name="Murphy C."/>
            <person name="Pearson M."/>
            <person name="Poon T.W."/>
            <person name="Priest M."/>
            <person name="Roberts A."/>
            <person name="Saif S."/>
            <person name="Shea T."/>
            <person name="Sykes S."/>
            <person name="Wortman J."/>
            <person name="Nusbaum C."/>
            <person name="Birren B."/>
        </authorList>
    </citation>
    <scope>NUCLEOTIDE SEQUENCE [LARGE SCALE GENOMIC DNA]</scope>
    <source>
        <strain evidence="10">APO3</strain>
    </source>
</reference>
<dbReference type="EMBL" id="KI913121">
    <property type="protein sequence ID" value="ETV82707.1"/>
    <property type="molecule type" value="Genomic_DNA"/>
</dbReference>
<dbReference type="GO" id="GO:0070765">
    <property type="term" value="C:gamma-secretase complex"/>
    <property type="evidence" value="ECO:0007669"/>
    <property type="project" value="TreeGrafter"/>
</dbReference>
<comment type="domain">
    <text evidence="8">The PAL motif is required for normal active site conformation.</text>
</comment>
<evidence type="ECO:0000256" key="4">
    <source>
        <dbReference type="ARBA" id="ARBA00022976"/>
    </source>
</evidence>
<feature type="transmembrane region" description="Helical" evidence="8">
    <location>
        <begin position="234"/>
        <end position="251"/>
    </location>
</feature>
<dbReference type="GO" id="GO:0006509">
    <property type="term" value="P:membrane protein ectodomain proteolysis"/>
    <property type="evidence" value="ECO:0007669"/>
    <property type="project" value="TreeGrafter"/>
</dbReference>
<feature type="transmembrane region" description="Helical" evidence="8">
    <location>
        <begin position="144"/>
        <end position="165"/>
    </location>
</feature>
<evidence type="ECO:0000256" key="1">
    <source>
        <dbReference type="ARBA" id="ARBA00008604"/>
    </source>
</evidence>
<dbReference type="PRINTS" id="PR01072">
    <property type="entry name" value="PRESENILIN"/>
</dbReference>
<keyword evidence="6 8" id="KW-0333">Golgi apparatus</keyword>
<dbReference type="SMART" id="SM00730">
    <property type="entry name" value="PSN"/>
    <property type="match status" value="1"/>
</dbReference>
<dbReference type="GO" id="GO:0042500">
    <property type="term" value="F:aspartic endopeptidase activity, intramembrane cleaving"/>
    <property type="evidence" value="ECO:0007669"/>
    <property type="project" value="InterPro"/>
</dbReference>
<feature type="region of interest" description="Disordered" evidence="9">
    <location>
        <begin position="1"/>
        <end position="77"/>
    </location>
</feature>
<evidence type="ECO:0000256" key="8">
    <source>
        <dbReference type="RuleBase" id="RU361148"/>
    </source>
</evidence>
<dbReference type="AlphaFoldDB" id="W4GSN7"/>
<feature type="compositionally biased region" description="Low complexity" evidence="9">
    <location>
        <begin position="319"/>
        <end position="342"/>
    </location>
</feature>
<dbReference type="VEuPathDB" id="FungiDB:H257_04527"/>
<evidence type="ECO:0000256" key="2">
    <source>
        <dbReference type="ARBA" id="ARBA00022692"/>
    </source>
</evidence>
<keyword evidence="3 8" id="KW-0256">Endoplasmic reticulum</keyword>
<dbReference type="EC" id="3.4.23.-" evidence="8"/>
<proteinExistence type="inferred from homology"/>
<dbReference type="InterPro" id="IPR042524">
    <property type="entry name" value="Presenilin_C"/>
</dbReference>
<keyword evidence="8" id="KW-0378">Hydrolase</keyword>
<accession>W4GSN7</accession>
<keyword evidence="2 8" id="KW-0812">Transmembrane</keyword>
<dbReference type="RefSeq" id="XP_009827378.1">
    <property type="nucleotide sequence ID" value="XM_009829076.1"/>
</dbReference>
<dbReference type="GO" id="GO:0007219">
    <property type="term" value="P:Notch signaling pathway"/>
    <property type="evidence" value="ECO:0007669"/>
    <property type="project" value="UniProtKB-KW"/>
</dbReference>
<feature type="transmembrane region" description="Helical" evidence="8">
    <location>
        <begin position="172"/>
        <end position="193"/>
    </location>
</feature>
<dbReference type="GeneID" id="20806523"/>
<feature type="region of interest" description="Disordered" evidence="9">
    <location>
        <begin position="319"/>
        <end position="360"/>
    </location>
</feature>
<feature type="compositionally biased region" description="Polar residues" evidence="9">
    <location>
        <begin position="24"/>
        <end position="33"/>
    </location>
</feature>
<dbReference type="PANTHER" id="PTHR10202">
    <property type="entry name" value="PRESENILIN"/>
    <property type="match status" value="1"/>
</dbReference>
<evidence type="ECO:0000256" key="3">
    <source>
        <dbReference type="ARBA" id="ARBA00022824"/>
    </source>
</evidence>
<gene>
    <name evidence="10" type="ORF">H257_04527</name>
</gene>
<dbReference type="Pfam" id="PF01080">
    <property type="entry name" value="Presenilin"/>
    <property type="match status" value="1"/>
</dbReference>
<comment type="subunit">
    <text evidence="8">Homodimer.</text>
</comment>
<comment type="function">
    <text evidence="8">Probable subunit of the gamma-secretase complex, an endoprotease complex that catalyzes the intramembrane cleavage of integral membrane proteins such as Notch receptors.</text>
</comment>
<keyword evidence="4 8" id="KW-0914">Notch signaling pathway</keyword>
<evidence type="ECO:0000256" key="6">
    <source>
        <dbReference type="ARBA" id="ARBA00023034"/>
    </source>
</evidence>
<comment type="similarity">
    <text evidence="1 8">Belongs to the peptidase A22A family.</text>
</comment>
<dbReference type="Gene3D" id="1.10.472.100">
    <property type="entry name" value="Presenilin"/>
    <property type="match status" value="1"/>
</dbReference>
<dbReference type="InterPro" id="IPR006639">
    <property type="entry name" value="Preselin/SPP"/>
</dbReference>
<keyword evidence="5 8" id="KW-1133">Transmembrane helix</keyword>
<keyword evidence="8" id="KW-0645">Protease</keyword>
<evidence type="ECO:0000313" key="10">
    <source>
        <dbReference type="EMBL" id="ETV82707.1"/>
    </source>
</evidence>
<dbReference type="OrthoDB" id="432970at2759"/>
<evidence type="ECO:0000256" key="7">
    <source>
        <dbReference type="ARBA" id="ARBA00023136"/>
    </source>
</evidence>
<feature type="transmembrane region" description="Helical" evidence="8">
    <location>
        <begin position="92"/>
        <end position="111"/>
    </location>
</feature>
<comment type="subcellular location">
    <subcellularLocation>
        <location evidence="8">Endoplasmic reticulum membrane</location>
        <topology evidence="8">Multi-pass membrane protein</topology>
    </subcellularLocation>
    <subcellularLocation>
        <location evidence="8">Golgi apparatus membrane</location>
        <topology evidence="8">Multi-pass membrane protein</topology>
    </subcellularLocation>
</comment>
<dbReference type="InterPro" id="IPR001108">
    <property type="entry name" value="Peptidase_A22A"/>
</dbReference>
<sequence length="546" mass="59848">MRVNEDAGAAATDEERDGLIRSAALSSKSTGGAPSNAPKYEEVKTPNEGVVNTAAASTQGAPTTTSTPPASMEEQQAREETAEDLMHGINSFWAVVAPVCVTMVIASIAVVNCRSRALERSMGSYLVYNEVKGAEAGEVVGHSLVNALVVIGFVTGLTFFMALLYKFNCMRILVGYIMFSSSAILGFVGGQLVDTVNDTYLQWPIDWVSFLFIMVNFSFVGVVAIFYQKGIPKSAQNTYLVFVSVILAWQFSMWPEWTTWIFCIMFACYDLCAVLTPCGPLKVLINLIQEKQAPMPGLLYEAEVRDGVGNPAAVAAVQTPAAPAAPRPTTTTTSSSSSASRLPPREPRTAASSALVPPSLQGHDLTDPFPVHECDTEDDFKALLFAFYARYSPDDTWKVDQVAARFFPNQSRMWPSLFHKYMVCSCGTESVPCSVQSAIDVRNEQRRERAAEDDEDKTIKLGLGDFIFYSVLVGRAAIYDFSTCVICFLCILMVSSIMVRGSVIDGVVCRDWGVRCSCCRCCTRLCRRSRSRSSWPRRSTFGRGIR</sequence>
<name>W4GSN7_APHAT</name>
<evidence type="ECO:0000256" key="5">
    <source>
        <dbReference type="ARBA" id="ARBA00022989"/>
    </source>
</evidence>
<dbReference type="GO" id="GO:0016485">
    <property type="term" value="P:protein processing"/>
    <property type="evidence" value="ECO:0007669"/>
    <property type="project" value="InterPro"/>
</dbReference>
<feature type="compositionally biased region" description="Low complexity" evidence="9">
    <location>
        <begin position="53"/>
        <end position="71"/>
    </location>
</feature>